<comment type="caution">
    <text evidence="3">The sequence shown here is derived from an EMBL/GenBank/DDBJ whole genome shotgun (WGS) entry which is preliminary data.</text>
</comment>
<evidence type="ECO:0008006" key="5">
    <source>
        <dbReference type="Google" id="ProtNLM"/>
    </source>
</evidence>
<accession>A0ABW7W4N2</accession>
<keyword evidence="1" id="KW-0175">Coiled coil</keyword>
<keyword evidence="4" id="KW-1185">Reference proteome</keyword>
<evidence type="ECO:0000256" key="1">
    <source>
        <dbReference type="SAM" id="Coils"/>
    </source>
</evidence>
<reference evidence="3 4" key="1">
    <citation type="submission" date="2024-10" db="EMBL/GenBank/DDBJ databases">
        <title>The Natural Products Discovery Center: Release of the First 8490 Sequenced Strains for Exploring Actinobacteria Biosynthetic Diversity.</title>
        <authorList>
            <person name="Kalkreuter E."/>
            <person name="Kautsar S.A."/>
            <person name="Yang D."/>
            <person name="Bader C.D."/>
            <person name="Teijaro C.N."/>
            <person name="Fluegel L."/>
            <person name="Davis C.M."/>
            <person name="Simpson J.R."/>
            <person name="Lauterbach L."/>
            <person name="Steele A.D."/>
            <person name="Gui C."/>
            <person name="Meng S."/>
            <person name="Li G."/>
            <person name="Viehrig K."/>
            <person name="Ye F."/>
            <person name="Su P."/>
            <person name="Kiefer A.F."/>
            <person name="Nichols A."/>
            <person name="Cepeda A.J."/>
            <person name="Yan W."/>
            <person name="Fan B."/>
            <person name="Jiang Y."/>
            <person name="Adhikari A."/>
            <person name="Zheng C.-J."/>
            <person name="Schuster L."/>
            <person name="Cowan T.M."/>
            <person name="Smanski M.J."/>
            <person name="Chevrette M.G."/>
            <person name="De Carvalho L.P.S."/>
            <person name="Shen B."/>
        </authorList>
    </citation>
    <scope>NUCLEOTIDE SEQUENCE [LARGE SCALE GENOMIC DNA]</scope>
    <source>
        <strain evidence="3 4">NPDC019377</strain>
    </source>
</reference>
<organism evidence="3 4">
    <name type="scientific">Nocardia testacea</name>
    <dbReference type="NCBI Taxonomy" id="248551"/>
    <lineage>
        <taxon>Bacteria</taxon>
        <taxon>Bacillati</taxon>
        <taxon>Actinomycetota</taxon>
        <taxon>Actinomycetes</taxon>
        <taxon>Mycobacteriales</taxon>
        <taxon>Nocardiaceae</taxon>
        <taxon>Nocardia</taxon>
    </lineage>
</organism>
<evidence type="ECO:0000313" key="3">
    <source>
        <dbReference type="EMBL" id="MFI2233744.1"/>
    </source>
</evidence>
<dbReference type="EMBL" id="JBIRYL010000016">
    <property type="protein sequence ID" value="MFI2233744.1"/>
    <property type="molecule type" value="Genomic_DNA"/>
</dbReference>
<feature type="region of interest" description="Disordered" evidence="2">
    <location>
        <begin position="247"/>
        <end position="268"/>
    </location>
</feature>
<gene>
    <name evidence="3" type="ORF">ACH49Z_28240</name>
</gene>
<sequence>MTEYPLLTEDVLAGIRDDLVAKIKEVKQVPDRLNGEFDKLRVISLASYLMLTDTRDDIQEKLKELLAKLEEFVEGMFAPWLFVDYAAKWLDVGTKVSAVNARVNDISFNMEGNWDGSAYKAFNASKTAQGAAMTAVTAQCQKMNDQMLAIAEEGRTLYSNVIQNVGTMLAELAVGLAESEATAGAALVWTVNNLNAAVVAAVDLVVAAFTDFIEVNVKVRIASNTLGGMVNDATGLAVDPTRTTVWPGTQTTEFDNKDDGWKQDGVDG</sequence>
<dbReference type="RefSeq" id="WP_397066106.1">
    <property type="nucleotide sequence ID" value="NZ_JBIRYL010000016.1"/>
</dbReference>
<dbReference type="Proteomes" id="UP001611494">
    <property type="component" value="Unassembled WGS sequence"/>
</dbReference>
<proteinExistence type="predicted"/>
<feature type="compositionally biased region" description="Basic and acidic residues" evidence="2">
    <location>
        <begin position="254"/>
        <end position="268"/>
    </location>
</feature>
<evidence type="ECO:0000256" key="2">
    <source>
        <dbReference type="SAM" id="MobiDB-lite"/>
    </source>
</evidence>
<protein>
    <recommendedName>
        <fullName evidence="5">ESX-1 secretion-associated protein EspA/EspE-like domain-containing protein</fullName>
    </recommendedName>
</protein>
<evidence type="ECO:0000313" key="4">
    <source>
        <dbReference type="Proteomes" id="UP001611494"/>
    </source>
</evidence>
<name>A0ABW7W4N2_9NOCA</name>
<feature type="coiled-coil region" evidence="1">
    <location>
        <begin position="48"/>
        <end position="75"/>
    </location>
</feature>